<evidence type="ECO:0000313" key="1">
    <source>
        <dbReference type="EMBL" id="KAJ9059037.1"/>
    </source>
</evidence>
<dbReference type="EMBL" id="QTSX02005698">
    <property type="protein sequence ID" value="KAJ9059037.1"/>
    <property type="molecule type" value="Genomic_DNA"/>
</dbReference>
<organism evidence="1 2">
    <name type="scientific">Entomophthora muscae</name>
    <dbReference type="NCBI Taxonomy" id="34485"/>
    <lineage>
        <taxon>Eukaryota</taxon>
        <taxon>Fungi</taxon>
        <taxon>Fungi incertae sedis</taxon>
        <taxon>Zoopagomycota</taxon>
        <taxon>Entomophthoromycotina</taxon>
        <taxon>Entomophthoromycetes</taxon>
        <taxon>Entomophthorales</taxon>
        <taxon>Entomophthoraceae</taxon>
        <taxon>Entomophthora</taxon>
    </lineage>
</organism>
<accession>A0ACC2S9T3</accession>
<keyword evidence="2" id="KW-1185">Reference proteome</keyword>
<proteinExistence type="predicted"/>
<reference evidence="1" key="1">
    <citation type="submission" date="2022-04" db="EMBL/GenBank/DDBJ databases">
        <title>Genome of the entomopathogenic fungus Entomophthora muscae.</title>
        <authorList>
            <person name="Elya C."/>
            <person name="Lovett B.R."/>
            <person name="Lee E."/>
            <person name="Macias A.M."/>
            <person name="Hajek A.E."/>
            <person name="De Bivort B.L."/>
            <person name="Kasson M.T."/>
            <person name="De Fine Licht H.H."/>
            <person name="Stajich J.E."/>
        </authorList>
    </citation>
    <scope>NUCLEOTIDE SEQUENCE</scope>
    <source>
        <strain evidence="1">Berkeley</strain>
    </source>
</reference>
<protein>
    <submittedName>
        <fullName evidence="1">Uncharacterized protein</fullName>
    </submittedName>
</protein>
<sequence>MNSLLNHTKHDLFDQTLMFLLTKLVNHQHRGLVPCYECSSPDGSSGSKSDMPCPPDVPSVTPAKRADASPSTPGVKLCRVLTHDELAEDAALPPPPVLPPPLGDALLVTDATPVSELLPVLVPTPDLAPVFLHVLIPPFADATPI</sequence>
<comment type="caution">
    <text evidence="1">The sequence shown here is derived from an EMBL/GenBank/DDBJ whole genome shotgun (WGS) entry which is preliminary data.</text>
</comment>
<gene>
    <name evidence="1" type="ORF">DSO57_1006515</name>
</gene>
<dbReference type="Proteomes" id="UP001165960">
    <property type="component" value="Unassembled WGS sequence"/>
</dbReference>
<name>A0ACC2S9T3_9FUNG</name>
<evidence type="ECO:0000313" key="2">
    <source>
        <dbReference type="Proteomes" id="UP001165960"/>
    </source>
</evidence>